<gene>
    <name evidence="2" type="ORF">WN944_024211</name>
</gene>
<evidence type="ECO:0000313" key="2">
    <source>
        <dbReference type="EMBL" id="KAK9181074.1"/>
    </source>
</evidence>
<dbReference type="EMBL" id="JBCGBO010000024">
    <property type="protein sequence ID" value="KAK9181074.1"/>
    <property type="molecule type" value="Genomic_DNA"/>
</dbReference>
<keyword evidence="3" id="KW-1185">Reference proteome</keyword>
<protein>
    <submittedName>
        <fullName evidence="2">Uncharacterized protein</fullName>
    </submittedName>
</protein>
<dbReference type="AlphaFoldDB" id="A0AAP0LMK3"/>
<evidence type="ECO:0000313" key="3">
    <source>
        <dbReference type="Proteomes" id="UP001428341"/>
    </source>
</evidence>
<accession>A0AAP0LMK3</accession>
<reference evidence="2 3" key="1">
    <citation type="submission" date="2024-05" db="EMBL/GenBank/DDBJ databases">
        <title>Haplotype-resolved chromosome-level genome assembly of Huyou (Citrus changshanensis).</title>
        <authorList>
            <person name="Miao C."/>
            <person name="Chen W."/>
            <person name="Wu Y."/>
            <person name="Wang L."/>
            <person name="Zhao S."/>
            <person name="Grierson D."/>
            <person name="Xu C."/>
            <person name="Chen K."/>
        </authorList>
    </citation>
    <scope>NUCLEOTIDE SEQUENCE [LARGE SCALE GENOMIC DNA]</scope>
    <source>
        <strain evidence="2">01-14</strain>
        <tissue evidence="2">Leaf</tissue>
    </source>
</reference>
<sequence length="93" mass="11067">MAVEDRISRRKQNFSNKKSREVEARGAVCTRVECGDLKRGSKKRIFRDMKKKKDIAREMRRLAMDLGVREFYVYVDLRETGLVLEYYKSKELS</sequence>
<comment type="caution">
    <text evidence="2">The sequence shown here is derived from an EMBL/GenBank/DDBJ whole genome shotgun (WGS) entry which is preliminary data.</text>
</comment>
<proteinExistence type="predicted"/>
<organism evidence="2 3">
    <name type="scientific">Citrus x changshan-huyou</name>
    <dbReference type="NCBI Taxonomy" id="2935761"/>
    <lineage>
        <taxon>Eukaryota</taxon>
        <taxon>Viridiplantae</taxon>
        <taxon>Streptophyta</taxon>
        <taxon>Embryophyta</taxon>
        <taxon>Tracheophyta</taxon>
        <taxon>Spermatophyta</taxon>
        <taxon>Magnoliopsida</taxon>
        <taxon>eudicotyledons</taxon>
        <taxon>Gunneridae</taxon>
        <taxon>Pentapetalae</taxon>
        <taxon>rosids</taxon>
        <taxon>malvids</taxon>
        <taxon>Sapindales</taxon>
        <taxon>Rutaceae</taxon>
        <taxon>Aurantioideae</taxon>
        <taxon>Citrus</taxon>
    </lineage>
</organism>
<name>A0AAP0LMK3_9ROSI</name>
<evidence type="ECO:0000256" key="1">
    <source>
        <dbReference type="SAM" id="MobiDB-lite"/>
    </source>
</evidence>
<feature type="region of interest" description="Disordered" evidence="1">
    <location>
        <begin position="1"/>
        <end position="21"/>
    </location>
</feature>
<dbReference type="Proteomes" id="UP001428341">
    <property type="component" value="Unassembled WGS sequence"/>
</dbReference>